<evidence type="ECO:0000256" key="1">
    <source>
        <dbReference type="ARBA" id="ARBA00004202"/>
    </source>
</evidence>
<name>A0A0M0BMC3_9ARCH</name>
<dbReference type="AlphaFoldDB" id="A0A0M0BMC3"/>
<reference evidence="10 11" key="1">
    <citation type="submission" date="2015-06" db="EMBL/GenBank/DDBJ databases">
        <title>New insights into the roles of widespread benthic archaea in carbon and nitrogen cycling.</title>
        <authorList>
            <person name="Lazar C.S."/>
            <person name="Baker B.J."/>
            <person name="Seitz K.W."/>
            <person name="Hyde A.S."/>
            <person name="Dick G.J."/>
            <person name="Hinrichs K.-U."/>
            <person name="Teske A.P."/>
        </authorList>
    </citation>
    <scope>NUCLEOTIDE SEQUENCE [LARGE SCALE GENOMIC DNA]</scope>
    <source>
        <strain evidence="10">DG-45</strain>
    </source>
</reference>
<comment type="similarity">
    <text evidence="2">Belongs to the ABC transporter superfamily.</text>
</comment>
<keyword evidence="5" id="KW-0547">Nucleotide-binding</keyword>
<evidence type="ECO:0000256" key="4">
    <source>
        <dbReference type="ARBA" id="ARBA00022475"/>
    </source>
</evidence>
<evidence type="ECO:0000313" key="10">
    <source>
        <dbReference type="EMBL" id="KON29737.1"/>
    </source>
</evidence>
<dbReference type="GO" id="GO:0005524">
    <property type="term" value="F:ATP binding"/>
    <property type="evidence" value="ECO:0007669"/>
    <property type="project" value="UniProtKB-KW"/>
</dbReference>
<dbReference type="PROSITE" id="PS00211">
    <property type="entry name" value="ABC_TRANSPORTER_1"/>
    <property type="match status" value="1"/>
</dbReference>
<dbReference type="PIRSF" id="PIRSF039085">
    <property type="entry name" value="ABC_ATPase_HisP"/>
    <property type="match status" value="1"/>
</dbReference>
<evidence type="ECO:0000259" key="9">
    <source>
        <dbReference type="PROSITE" id="PS50893"/>
    </source>
</evidence>
<sequence length="250" mass="28086">MTKTVLECRNLWKVYGDVVALRDVSLEIREGDIKLVFGPSGSGKSTLARCLAMLTTPTKGDVFLEGERLTGPGVDLNKARARIGFVFQQIWLFHHLTAMGNVELGLRRVLKMSKAEARERAMRSLREVKLEDWAGHYPAQMSGGQQQRVGIARALAMEPEIIILDEPTSALDPELTGEVIDALRDLADRGTTMLVISHEMPFAREVADEMIFMDEGAIVERDAPEVFFTNPSSDRARRFMARLIRRTRED</sequence>
<keyword evidence="3" id="KW-0813">Transport</keyword>
<dbReference type="GO" id="GO:0016887">
    <property type="term" value="F:ATP hydrolysis activity"/>
    <property type="evidence" value="ECO:0007669"/>
    <property type="project" value="InterPro"/>
</dbReference>
<evidence type="ECO:0000256" key="5">
    <source>
        <dbReference type="ARBA" id="ARBA00022741"/>
    </source>
</evidence>
<evidence type="ECO:0000313" key="11">
    <source>
        <dbReference type="Proteomes" id="UP000037210"/>
    </source>
</evidence>
<dbReference type="InterPro" id="IPR050086">
    <property type="entry name" value="MetN_ABC_transporter-like"/>
</dbReference>
<dbReference type="InterPro" id="IPR030679">
    <property type="entry name" value="ABC_ATPase_HisP-typ"/>
</dbReference>
<protein>
    <recommendedName>
        <fullName evidence="9">ABC transporter domain-containing protein</fullName>
    </recommendedName>
</protein>
<dbReference type="Pfam" id="PF00005">
    <property type="entry name" value="ABC_tran"/>
    <property type="match status" value="1"/>
</dbReference>
<dbReference type="EMBL" id="LFWZ01000053">
    <property type="protein sequence ID" value="KON29737.1"/>
    <property type="molecule type" value="Genomic_DNA"/>
</dbReference>
<dbReference type="InterPro" id="IPR027417">
    <property type="entry name" value="P-loop_NTPase"/>
</dbReference>
<dbReference type="InterPro" id="IPR003439">
    <property type="entry name" value="ABC_transporter-like_ATP-bd"/>
</dbReference>
<gene>
    <name evidence="10" type="ORF">AC482_05765</name>
</gene>
<dbReference type="Gene3D" id="3.40.50.300">
    <property type="entry name" value="P-loop containing nucleotide triphosphate hydrolases"/>
    <property type="match status" value="1"/>
</dbReference>
<organism evidence="10 11">
    <name type="scientific">miscellaneous Crenarchaeota group-15 archaeon DG-45</name>
    <dbReference type="NCBI Taxonomy" id="1685127"/>
    <lineage>
        <taxon>Archaea</taxon>
        <taxon>Candidatus Bathyarchaeota</taxon>
        <taxon>MCG-15</taxon>
    </lineage>
</organism>
<keyword evidence="6" id="KW-0067">ATP-binding</keyword>
<evidence type="ECO:0000256" key="2">
    <source>
        <dbReference type="ARBA" id="ARBA00005417"/>
    </source>
</evidence>
<dbReference type="PANTHER" id="PTHR43166">
    <property type="entry name" value="AMINO ACID IMPORT ATP-BINDING PROTEIN"/>
    <property type="match status" value="1"/>
</dbReference>
<accession>A0A0M0BMC3</accession>
<dbReference type="PANTHER" id="PTHR43166:SF9">
    <property type="entry name" value="GLUTAMATE_ASPARTATE IMPORT ATP-BINDING PROTEIN GLTL"/>
    <property type="match status" value="1"/>
</dbReference>
<dbReference type="SUPFAM" id="SSF52540">
    <property type="entry name" value="P-loop containing nucleoside triphosphate hydrolases"/>
    <property type="match status" value="1"/>
</dbReference>
<keyword evidence="4" id="KW-1003">Cell membrane</keyword>
<dbReference type="InterPro" id="IPR017871">
    <property type="entry name" value="ABC_transporter-like_CS"/>
</dbReference>
<evidence type="ECO:0000256" key="6">
    <source>
        <dbReference type="ARBA" id="ARBA00022840"/>
    </source>
</evidence>
<dbReference type="GO" id="GO:0005886">
    <property type="term" value="C:plasma membrane"/>
    <property type="evidence" value="ECO:0007669"/>
    <property type="project" value="UniProtKB-SubCell"/>
</dbReference>
<keyword evidence="7" id="KW-0029">Amino-acid transport</keyword>
<dbReference type="InterPro" id="IPR003593">
    <property type="entry name" value="AAA+_ATPase"/>
</dbReference>
<evidence type="ECO:0000256" key="7">
    <source>
        <dbReference type="ARBA" id="ARBA00022970"/>
    </source>
</evidence>
<evidence type="ECO:0000256" key="8">
    <source>
        <dbReference type="ARBA" id="ARBA00023136"/>
    </source>
</evidence>
<dbReference type="GO" id="GO:0015424">
    <property type="term" value="F:ABC-type amino acid transporter activity"/>
    <property type="evidence" value="ECO:0007669"/>
    <property type="project" value="InterPro"/>
</dbReference>
<dbReference type="SMART" id="SM00382">
    <property type="entry name" value="AAA"/>
    <property type="match status" value="1"/>
</dbReference>
<dbReference type="PROSITE" id="PS50893">
    <property type="entry name" value="ABC_TRANSPORTER_2"/>
    <property type="match status" value="1"/>
</dbReference>
<evidence type="ECO:0000256" key="3">
    <source>
        <dbReference type="ARBA" id="ARBA00022448"/>
    </source>
</evidence>
<proteinExistence type="inferred from homology"/>
<comment type="subcellular location">
    <subcellularLocation>
        <location evidence="1">Cell membrane</location>
        <topology evidence="1">Peripheral membrane protein</topology>
    </subcellularLocation>
</comment>
<dbReference type="Proteomes" id="UP000037210">
    <property type="component" value="Unassembled WGS sequence"/>
</dbReference>
<feature type="domain" description="ABC transporter" evidence="9">
    <location>
        <begin position="6"/>
        <end position="240"/>
    </location>
</feature>
<comment type="caution">
    <text evidence="10">The sequence shown here is derived from an EMBL/GenBank/DDBJ whole genome shotgun (WGS) entry which is preliminary data.</text>
</comment>
<keyword evidence="8" id="KW-0472">Membrane</keyword>